<evidence type="ECO:0000256" key="1">
    <source>
        <dbReference type="ARBA" id="ARBA00004651"/>
    </source>
</evidence>
<keyword evidence="6 10" id="KW-1133">Transmembrane helix</keyword>
<reference evidence="11" key="1">
    <citation type="submission" date="2016-01" db="EMBL/GenBank/DDBJ databases">
        <title>Candidate chemosensory genes identified in Adelphocoris lineolatus (Goeze) (Hemiptera: Miridae) by antennal transcriptome analysis.</title>
        <authorList>
            <person name="Xiao Y."/>
        </authorList>
    </citation>
    <scope>NUCLEOTIDE SEQUENCE</scope>
</reference>
<evidence type="ECO:0000256" key="6">
    <source>
        <dbReference type="ARBA" id="ARBA00022989"/>
    </source>
</evidence>
<keyword evidence="2" id="KW-1003">Cell membrane</keyword>
<keyword evidence="7 10" id="KW-0472">Membrane</keyword>
<dbReference type="GO" id="GO:0007165">
    <property type="term" value="P:signal transduction"/>
    <property type="evidence" value="ECO:0007669"/>
    <property type="project" value="UniProtKB-KW"/>
</dbReference>
<evidence type="ECO:0000256" key="5">
    <source>
        <dbReference type="ARBA" id="ARBA00022725"/>
    </source>
</evidence>
<evidence type="ECO:0000256" key="8">
    <source>
        <dbReference type="ARBA" id="ARBA00023170"/>
    </source>
</evidence>
<dbReference type="GO" id="GO:0005549">
    <property type="term" value="F:odorant binding"/>
    <property type="evidence" value="ECO:0007669"/>
    <property type="project" value="InterPro"/>
</dbReference>
<comment type="caution">
    <text evidence="10">Lacks conserved residue(s) required for the propagation of feature annotation.</text>
</comment>
<dbReference type="Pfam" id="PF02949">
    <property type="entry name" value="7tm_6"/>
    <property type="match status" value="1"/>
</dbReference>
<organism evidence="11">
    <name type="scientific">Adelphocoris lineolatus</name>
    <name type="common">Alfalfa plant bug</name>
    <dbReference type="NCBI Taxonomy" id="236346"/>
    <lineage>
        <taxon>Eukaryota</taxon>
        <taxon>Metazoa</taxon>
        <taxon>Ecdysozoa</taxon>
        <taxon>Arthropoda</taxon>
        <taxon>Hexapoda</taxon>
        <taxon>Insecta</taxon>
        <taxon>Pterygota</taxon>
        <taxon>Neoptera</taxon>
        <taxon>Paraneoptera</taxon>
        <taxon>Hemiptera</taxon>
        <taxon>Heteroptera</taxon>
        <taxon>Panheteroptera</taxon>
        <taxon>Cimicomorpha</taxon>
        <taxon>Miridae</taxon>
        <taxon>Mirini</taxon>
        <taxon>Adelphocoris</taxon>
    </lineage>
</organism>
<dbReference type="EMBL" id="KU523604">
    <property type="protein sequence ID" value="APZ81426.1"/>
    <property type="molecule type" value="mRNA"/>
</dbReference>
<feature type="transmembrane region" description="Helical" evidence="10">
    <location>
        <begin position="136"/>
        <end position="155"/>
    </location>
</feature>
<evidence type="ECO:0000256" key="4">
    <source>
        <dbReference type="ARBA" id="ARBA00022692"/>
    </source>
</evidence>
<keyword evidence="4 10" id="KW-0812">Transmembrane</keyword>
<dbReference type="GO" id="GO:0004984">
    <property type="term" value="F:olfactory receptor activity"/>
    <property type="evidence" value="ECO:0007669"/>
    <property type="project" value="InterPro"/>
</dbReference>
<dbReference type="PANTHER" id="PTHR21137">
    <property type="entry name" value="ODORANT RECEPTOR"/>
    <property type="match status" value="1"/>
</dbReference>
<evidence type="ECO:0000256" key="2">
    <source>
        <dbReference type="ARBA" id="ARBA00022475"/>
    </source>
</evidence>
<keyword evidence="5 10" id="KW-0552">Olfaction</keyword>
<name>A0A2I4PHI4_ADELI</name>
<keyword evidence="8 10" id="KW-0675">Receptor</keyword>
<evidence type="ECO:0000313" key="11">
    <source>
        <dbReference type="EMBL" id="APZ81426.1"/>
    </source>
</evidence>
<dbReference type="PANTHER" id="PTHR21137:SF35">
    <property type="entry name" value="ODORANT RECEPTOR 19A-RELATED"/>
    <property type="match status" value="1"/>
</dbReference>
<comment type="subcellular location">
    <subcellularLocation>
        <location evidence="1 10">Cell membrane</location>
        <topology evidence="1 10">Multi-pass membrane protein</topology>
    </subcellularLocation>
</comment>
<protein>
    <recommendedName>
        <fullName evidence="10">Odorant receptor</fullName>
    </recommendedName>
</protein>
<proteinExistence type="evidence at transcript level"/>
<dbReference type="InterPro" id="IPR004117">
    <property type="entry name" value="7tm6_olfct_rcpt"/>
</dbReference>
<dbReference type="GO" id="GO:0005886">
    <property type="term" value="C:plasma membrane"/>
    <property type="evidence" value="ECO:0007669"/>
    <property type="project" value="UniProtKB-SubCell"/>
</dbReference>
<feature type="transmembrane region" description="Helical" evidence="10">
    <location>
        <begin position="180"/>
        <end position="200"/>
    </location>
</feature>
<evidence type="ECO:0000256" key="9">
    <source>
        <dbReference type="ARBA" id="ARBA00023224"/>
    </source>
</evidence>
<feature type="transmembrane region" description="Helical" evidence="10">
    <location>
        <begin position="46"/>
        <end position="66"/>
    </location>
</feature>
<sequence>MTLKSYIKETLKWDEPLGLITTIAVVAGAFNTIAPPKRIRRFIYWLSWYQTISYILFLMSAGTNIFTSTDFFDECLESLHFLVTAFHVFMKYLTLRFRERDFLELFDHIKRVWSSYRIHNEHFLTSKLSSVNITSVLIFTSIFNVVFVNVGAAYLKNILDPTKVHLPIQIWIPSFTKSSFLVGTTIQVVLFTWPLFIVAMSTTFLNSISSHVEALGLALAEDIGREKVWSRDVARDFYKKHQDVISIVLRVNALMAGNWGFEMICASVQLTLPAYRTLRAFRMNDVEVFNHAVILCLNMMVIYMIFSSGNRILSMGEKIHTKVYESNWFELPVKERKNVLFMLFRTTVPVEYRYKIIHFDLPGFTKVVNTVFSYMALLRFLDSGGSEDEGALM</sequence>
<dbReference type="AlphaFoldDB" id="A0A2I4PHI4"/>
<feature type="transmembrane region" description="Helical" evidence="10">
    <location>
        <begin position="288"/>
        <end position="306"/>
    </location>
</feature>
<keyword evidence="9 10" id="KW-0807">Transducer</keyword>
<keyword evidence="3 10" id="KW-0716">Sensory transduction</keyword>
<evidence type="ECO:0000256" key="7">
    <source>
        <dbReference type="ARBA" id="ARBA00023136"/>
    </source>
</evidence>
<comment type="similarity">
    <text evidence="10">Belongs to the insect chemoreceptor superfamily. Heteromeric odorant receptor channel (TC 1.A.69) family.</text>
</comment>
<evidence type="ECO:0000256" key="10">
    <source>
        <dbReference type="RuleBase" id="RU351113"/>
    </source>
</evidence>
<accession>A0A2I4PHI4</accession>
<feature type="transmembrane region" description="Helical" evidence="10">
    <location>
        <begin position="16"/>
        <end position="34"/>
    </location>
</feature>
<evidence type="ECO:0000256" key="3">
    <source>
        <dbReference type="ARBA" id="ARBA00022606"/>
    </source>
</evidence>